<reference evidence="6 7" key="1">
    <citation type="journal article" date="2019" name="Microbiol. Resour. Announc.">
        <title>Draft Genome Sequences of Type Strains of Gordonibacter faecihominis, Paraeggerthella hongkongensis, Parvibacter caecicola,Slackia equolifaciens, Slackia faecicanis, and Slackia isoflavoniconvertens.</title>
        <authorList>
            <person name="Danylec N."/>
            <person name="Stoll D.A."/>
            <person name="Dotsch A."/>
            <person name="Huch M."/>
        </authorList>
    </citation>
    <scope>NUCLEOTIDE SEQUENCE [LARGE SCALE GENOMIC DNA]</scope>
    <source>
        <strain evidence="6 7">DSM 18785</strain>
    </source>
</reference>
<keyword evidence="4" id="KW-0560">Oxidoreductase</keyword>
<dbReference type="NCBIfam" id="TIGR01409">
    <property type="entry name" value="TAT_signal_seq"/>
    <property type="match status" value="1"/>
</dbReference>
<dbReference type="SUPFAM" id="SSF56425">
    <property type="entry name" value="Succinate dehydrogenase/fumarate reductase flavoprotein, catalytic domain"/>
    <property type="match status" value="1"/>
</dbReference>
<sequence length="403" mass="42669">MEDMYTNASAGISRRTFISGSAIAGTLAALGLAGCAPKTGTEKEMPATGASTSDISWDEECEVLVVGSGYSGLAAAIEAKNAGADVKIIEKMNRVGGNSAFAAGDMAVCGSKVQAREGIEDSVDAFVSDMLIAGLYLNDEDKCRLIAEKSNETWEWSVEMGCTWDKDENGEPWLYPYGGHSILRTICQGVGGGSNVTGPLSEKLGEMGVNVETERMLVQLVQNDEGRVIGAVVRDGASDNDVESGKPVAIHATKGVVLATGGFGRDLEFRLAQDPRLDETVDCTNQEGATAESLKAAVRAGAMAVHTDWIQLLPFMSPDEQGYGVAAFYTDGQASYAPTLCRATGRRVVNELTDRKRYADAILETGEPCVQITCKKAMYGEGLENAMKAGITHEFNSLEEAAA</sequence>
<dbReference type="InterPro" id="IPR027477">
    <property type="entry name" value="Succ_DH/fumarate_Rdtase_cat_sf"/>
</dbReference>
<dbReference type="InterPro" id="IPR050315">
    <property type="entry name" value="FAD-oxidoreductase_2"/>
</dbReference>
<dbReference type="Gene3D" id="3.50.50.60">
    <property type="entry name" value="FAD/NAD(P)-binding domain"/>
    <property type="match status" value="1"/>
</dbReference>
<evidence type="ECO:0000313" key="6">
    <source>
        <dbReference type="EMBL" id="RNL38948.1"/>
    </source>
</evidence>
<dbReference type="Pfam" id="PF00890">
    <property type="entry name" value="FAD_binding_2"/>
    <property type="match status" value="1"/>
</dbReference>
<dbReference type="PANTHER" id="PTHR43400:SF7">
    <property type="entry name" value="FAD-DEPENDENT OXIDOREDUCTASE 2 FAD BINDING DOMAIN-CONTAINING PROTEIN"/>
    <property type="match status" value="1"/>
</dbReference>
<evidence type="ECO:0000256" key="3">
    <source>
        <dbReference type="ARBA" id="ARBA00022827"/>
    </source>
</evidence>
<evidence type="ECO:0000256" key="1">
    <source>
        <dbReference type="ARBA" id="ARBA00001974"/>
    </source>
</evidence>
<comment type="caution">
    <text evidence="6">The sequence shown here is derived from an EMBL/GenBank/DDBJ whole genome shotgun (WGS) entry which is preliminary data.</text>
</comment>
<dbReference type="RefSeq" id="WP_117283448.1">
    <property type="nucleotide sequence ID" value="NZ_JAMTCE010000003.1"/>
</dbReference>
<keyword evidence="7" id="KW-1185">Reference proteome</keyword>
<dbReference type="InterPro" id="IPR003953">
    <property type="entry name" value="FAD-dep_OxRdtase_2_FAD-bd"/>
</dbReference>
<dbReference type="PROSITE" id="PS51318">
    <property type="entry name" value="TAT"/>
    <property type="match status" value="1"/>
</dbReference>
<dbReference type="Proteomes" id="UP000278327">
    <property type="component" value="Unassembled WGS sequence"/>
</dbReference>
<dbReference type="InterPro" id="IPR006311">
    <property type="entry name" value="TAT_signal"/>
</dbReference>
<keyword evidence="3" id="KW-0274">FAD</keyword>
<keyword evidence="2" id="KW-0285">Flavoprotein</keyword>
<evidence type="ECO:0000259" key="5">
    <source>
        <dbReference type="Pfam" id="PF00890"/>
    </source>
</evidence>
<name>A0A3N0AW91_9ACTN</name>
<proteinExistence type="predicted"/>
<dbReference type="AlphaFoldDB" id="A0A3N0AW91"/>
<gene>
    <name evidence="6" type="ORF">DMP10_03525</name>
</gene>
<protein>
    <submittedName>
        <fullName evidence="6">Flavocytochrome c</fullName>
    </submittedName>
</protein>
<dbReference type="InterPro" id="IPR036188">
    <property type="entry name" value="FAD/NAD-bd_sf"/>
</dbReference>
<evidence type="ECO:0000313" key="7">
    <source>
        <dbReference type="Proteomes" id="UP000278327"/>
    </source>
</evidence>
<dbReference type="EMBL" id="QICA01000004">
    <property type="protein sequence ID" value="RNL38948.1"/>
    <property type="molecule type" value="Genomic_DNA"/>
</dbReference>
<dbReference type="SUPFAM" id="SSF51905">
    <property type="entry name" value="FAD/NAD(P)-binding domain"/>
    <property type="match status" value="1"/>
</dbReference>
<evidence type="ECO:0000256" key="4">
    <source>
        <dbReference type="ARBA" id="ARBA00023002"/>
    </source>
</evidence>
<dbReference type="PANTHER" id="PTHR43400">
    <property type="entry name" value="FUMARATE REDUCTASE"/>
    <property type="match status" value="1"/>
</dbReference>
<comment type="cofactor">
    <cofactor evidence="1">
        <name>FAD</name>
        <dbReference type="ChEBI" id="CHEBI:57692"/>
    </cofactor>
</comment>
<evidence type="ECO:0000256" key="2">
    <source>
        <dbReference type="ARBA" id="ARBA00022630"/>
    </source>
</evidence>
<dbReference type="GO" id="GO:0033765">
    <property type="term" value="F:steroid dehydrogenase activity, acting on the CH-CH group of donors"/>
    <property type="evidence" value="ECO:0007669"/>
    <property type="project" value="UniProtKB-ARBA"/>
</dbReference>
<organism evidence="6 7">
    <name type="scientific">Adlercreutzia equolifaciens subsp. celatus DSM 18785</name>
    <dbReference type="NCBI Taxonomy" id="1121021"/>
    <lineage>
        <taxon>Bacteria</taxon>
        <taxon>Bacillati</taxon>
        <taxon>Actinomycetota</taxon>
        <taxon>Coriobacteriia</taxon>
        <taxon>Eggerthellales</taxon>
        <taxon>Eggerthellaceae</taxon>
        <taxon>Adlercreutzia</taxon>
    </lineage>
</organism>
<dbReference type="InterPro" id="IPR019546">
    <property type="entry name" value="TAT_signal_bac_arc"/>
</dbReference>
<feature type="domain" description="FAD-dependent oxidoreductase 2 FAD-binding" evidence="5">
    <location>
        <begin position="63"/>
        <end position="386"/>
    </location>
</feature>
<accession>A0A3N0AW91</accession>